<dbReference type="InterPro" id="IPR020806">
    <property type="entry name" value="PKS_PP-bd"/>
</dbReference>
<dbReference type="Gene3D" id="1.10.1200.10">
    <property type="entry name" value="ACP-like"/>
    <property type="match status" value="1"/>
</dbReference>
<feature type="domain" description="Carrier" evidence="3">
    <location>
        <begin position="9"/>
        <end position="86"/>
    </location>
</feature>
<dbReference type="Pfam" id="PF00550">
    <property type="entry name" value="PP-binding"/>
    <property type="match status" value="1"/>
</dbReference>
<keyword evidence="2" id="KW-0597">Phosphoprotein</keyword>
<evidence type="ECO:0000313" key="4">
    <source>
        <dbReference type="EMBL" id="AWK72770.1"/>
    </source>
</evidence>
<sequence length="94" mass="10611">MPAFVNPTRDLTPAIDWLTRRVAFYTEQPVHNVDPDIPLAELGIESVSAVSLCGEIEDQWELELDPTVVFDYPTIAEMAVFIATEVEDRYERAA</sequence>
<evidence type="ECO:0000259" key="3">
    <source>
        <dbReference type="PROSITE" id="PS50075"/>
    </source>
</evidence>
<reference evidence="4 5" key="1">
    <citation type="submission" date="2017-05" db="EMBL/GenBank/DDBJ databases">
        <title>Isolation of Rhodococcus sp. S2-17 biodegrading of BP-3.</title>
        <authorList>
            <person name="Lee Y."/>
            <person name="Kim K.H."/>
            <person name="Chun B.H."/>
            <person name="Jung H.S."/>
            <person name="Jeon C.O."/>
        </authorList>
    </citation>
    <scope>NUCLEOTIDE SEQUENCE [LARGE SCALE GENOMIC DNA]</scope>
    <source>
        <strain evidence="4 5">S2-17</strain>
    </source>
</reference>
<protein>
    <submittedName>
        <fullName evidence="4">Polyketide synthase</fullName>
    </submittedName>
</protein>
<dbReference type="InterPro" id="IPR036736">
    <property type="entry name" value="ACP-like_sf"/>
</dbReference>
<keyword evidence="1" id="KW-0596">Phosphopantetheine</keyword>
<dbReference type="Proteomes" id="UP000245711">
    <property type="component" value="Chromosome"/>
</dbReference>
<dbReference type="SMART" id="SM01294">
    <property type="entry name" value="PKS_PP_betabranch"/>
    <property type="match status" value="1"/>
</dbReference>
<gene>
    <name evidence="4" type="ORF">CBI38_15610</name>
</gene>
<dbReference type="EMBL" id="CP021354">
    <property type="protein sequence ID" value="AWK72770.1"/>
    <property type="molecule type" value="Genomic_DNA"/>
</dbReference>
<dbReference type="SMART" id="SM00823">
    <property type="entry name" value="PKS_PP"/>
    <property type="match status" value="1"/>
</dbReference>
<proteinExistence type="predicted"/>
<dbReference type="PROSITE" id="PS50075">
    <property type="entry name" value="CARRIER"/>
    <property type="match status" value="1"/>
</dbReference>
<name>A0A2S2BVV4_9NOCA</name>
<keyword evidence="5" id="KW-1185">Reference proteome</keyword>
<dbReference type="InterPro" id="IPR009081">
    <property type="entry name" value="PP-bd_ACP"/>
</dbReference>
<evidence type="ECO:0000313" key="5">
    <source>
        <dbReference type="Proteomes" id="UP000245711"/>
    </source>
</evidence>
<dbReference type="RefSeq" id="WP_109330165.1">
    <property type="nucleotide sequence ID" value="NZ_CP021354.1"/>
</dbReference>
<dbReference type="KEGG" id="roz:CBI38_15610"/>
<dbReference type="SUPFAM" id="SSF47336">
    <property type="entry name" value="ACP-like"/>
    <property type="match status" value="1"/>
</dbReference>
<dbReference type="OrthoDB" id="9023404at2"/>
<dbReference type="GO" id="GO:0031177">
    <property type="term" value="F:phosphopantetheine binding"/>
    <property type="evidence" value="ECO:0007669"/>
    <property type="project" value="InterPro"/>
</dbReference>
<accession>A0A2S2BVV4</accession>
<organism evidence="4 5">
    <name type="scientific">Rhodococcus oxybenzonivorans</name>
    <dbReference type="NCBI Taxonomy" id="1990687"/>
    <lineage>
        <taxon>Bacteria</taxon>
        <taxon>Bacillati</taxon>
        <taxon>Actinomycetota</taxon>
        <taxon>Actinomycetes</taxon>
        <taxon>Mycobacteriales</taxon>
        <taxon>Nocardiaceae</taxon>
        <taxon>Rhodococcus</taxon>
    </lineage>
</organism>
<evidence type="ECO:0000256" key="1">
    <source>
        <dbReference type="ARBA" id="ARBA00022450"/>
    </source>
</evidence>
<evidence type="ECO:0000256" key="2">
    <source>
        <dbReference type="ARBA" id="ARBA00022553"/>
    </source>
</evidence>
<dbReference type="AlphaFoldDB" id="A0A2S2BVV4"/>